<gene>
    <name evidence="1" type="ORF">PoB_004479900</name>
</gene>
<accession>A0AAV4BHI2</accession>
<name>A0AAV4BHI2_9GAST</name>
<protein>
    <submittedName>
        <fullName evidence="1">Uncharacterized protein</fullName>
    </submittedName>
</protein>
<evidence type="ECO:0000313" key="1">
    <source>
        <dbReference type="EMBL" id="GFO18294.1"/>
    </source>
</evidence>
<dbReference type="Proteomes" id="UP000735302">
    <property type="component" value="Unassembled WGS sequence"/>
</dbReference>
<organism evidence="1 2">
    <name type="scientific">Plakobranchus ocellatus</name>
    <dbReference type="NCBI Taxonomy" id="259542"/>
    <lineage>
        <taxon>Eukaryota</taxon>
        <taxon>Metazoa</taxon>
        <taxon>Spiralia</taxon>
        <taxon>Lophotrochozoa</taxon>
        <taxon>Mollusca</taxon>
        <taxon>Gastropoda</taxon>
        <taxon>Heterobranchia</taxon>
        <taxon>Euthyneura</taxon>
        <taxon>Panpulmonata</taxon>
        <taxon>Sacoglossa</taxon>
        <taxon>Placobranchoidea</taxon>
        <taxon>Plakobranchidae</taxon>
        <taxon>Plakobranchus</taxon>
    </lineage>
</organism>
<sequence length="92" mass="10633">MFYKVIESLQTTQNQEETDEGIQGKELSAGCMQKNVIHDDGNHTSGEAQCYRTAIPFHANRRPIYFQYLLHLFKRNETCSLLALVKLCFDFS</sequence>
<evidence type="ECO:0000313" key="2">
    <source>
        <dbReference type="Proteomes" id="UP000735302"/>
    </source>
</evidence>
<dbReference type="EMBL" id="BLXT01004946">
    <property type="protein sequence ID" value="GFO18294.1"/>
    <property type="molecule type" value="Genomic_DNA"/>
</dbReference>
<keyword evidence="2" id="KW-1185">Reference proteome</keyword>
<proteinExistence type="predicted"/>
<dbReference type="AlphaFoldDB" id="A0AAV4BHI2"/>
<reference evidence="1 2" key="1">
    <citation type="journal article" date="2021" name="Elife">
        <title>Chloroplast acquisition without the gene transfer in kleptoplastic sea slugs, Plakobranchus ocellatus.</title>
        <authorList>
            <person name="Maeda T."/>
            <person name="Takahashi S."/>
            <person name="Yoshida T."/>
            <person name="Shimamura S."/>
            <person name="Takaki Y."/>
            <person name="Nagai Y."/>
            <person name="Toyoda A."/>
            <person name="Suzuki Y."/>
            <person name="Arimoto A."/>
            <person name="Ishii H."/>
            <person name="Satoh N."/>
            <person name="Nishiyama T."/>
            <person name="Hasebe M."/>
            <person name="Maruyama T."/>
            <person name="Minagawa J."/>
            <person name="Obokata J."/>
            <person name="Shigenobu S."/>
        </authorList>
    </citation>
    <scope>NUCLEOTIDE SEQUENCE [LARGE SCALE GENOMIC DNA]</scope>
</reference>
<comment type="caution">
    <text evidence="1">The sequence shown here is derived from an EMBL/GenBank/DDBJ whole genome shotgun (WGS) entry which is preliminary data.</text>
</comment>